<keyword evidence="1" id="KW-0812">Transmembrane</keyword>
<keyword evidence="1" id="KW-0472">Membrane</keyword>
<feature type="domain" description="Protein-glutamine gamma-glutamyltransferase-like C-terminal" evidence="2">
    <location>
        <begin position="367"/>
        <end position="435"/>
    </location>
</feature>
<protein>
    <submittedName>
        <fullName evidence="3">DUF4129 domain-containing protein</fullName>
    </submittedName>
</protein>
<feature type="transmembrane region" description="Helical" evidence="1">
    <location>
        <begin position="7"/>
        <end position="31"/>
    </location>
</feature>
<organism evidence="3 4">
    <name type="scientific">Paenibacillus hemerocallicola</name>
    <dbReference type="NCBI Taxonomy" id="1172614"/>
    <lineage>
        <taxon>Bacteria</taxon>
        <taxon>Bacillati</taxon>
        <taxon>Bacillota</taxon>
        <taxon>Bacilli</taxon>
        <taxon>Bacillales</taxon>
        <taxon>Paenibacillaceae</taxon>
        <taxon>Paenibacillus</taxon>
    </lineage>
</organism>
<name>A0A5C4TCT0_9BACL</name>
<dbReference type="InterPro" id="IPR025403">
    <property type="entry name" value="TgpA-like_C"/>
</dbReference>
<evidence type="ECO:0000256" key="1">
    <source>
        <dbReference type="SAM" id="Phobius"/>
    </source>
</evidence>
<evidence type="ECO:0000259" key="2">
    <source>
        <dbReference type="Pfam" id="PF13559"/>
    </source>
</evidence>
<feature type="transmembrane region" description="Helical" evidence="1">
    <location>
        <begin position="272"/>
        <end position="292"/>
    </location>
</feature>
<dbReference type="Pfam" id="PF13559">
    <property type="entry name" value="DUF4129"/>
    <property type="match status" value="1"/>
</dbReference>
<dbReference type="RefSeq" id="WP_139601596.1">
    <property type="nucleotide sequence ID" value="NZ_VDCQ01000008.1"/>
</dbReference>
<feature type="transmembrane region" description="Helical" evidence="1">
    <location>
        <begin position="193"/>
        <end position="211"/>
    </location>
</feature>
<dbReference type="EMBL" id="VDCQ01000008">
    <property type="protein sequence ID" value="TNJ66791.1"/>
    <property type="molecule type" value="Genomic_DNA"/>
</dbReference>
<feature type="transmembrane region" description="Helical" evidence="1">
    <location>
        <begin position="119"/>
        <end position="139"/>
    </location>
</feature>
<evidence type="ECO:0000313" key="3">
    <source>
        <dbReference type="EMBL" id="TNJ66791.1"/>
    </source>
</evidence>
<feature type="transmembrane region" description="Helical" evidence="1">
    <location>
        <begin position="68"/>
        <end position="88"/>
    </location>
</feature>
<feature type="transmembrane region" description="Helical" evidence="1">
    <location>
        <begin position="37"/>
        <end position="56"/>
    </location>
</feature>
<dbReference type="Proteomes" id="UP000307943">
    <property type="component" value="Unassembled WGS sequence"/>
</dbReference>
<keyword evidence="4" id="KW-1185">Reference proteome</keyword>
<sequence>MKLGKPLAFASLQGLAELLLYFPVLVALYIAVPHMSLAFPLWLAIWFGFYMLGYAFHYAFPGVRQWQSLLAAVALPGICVWLLAGPVFDSALNFALWLTAWSRGRQNRLWGWDDSFPTGLLWIGMICYFLASFLFPLFLATKHYSPWVTGMGIAALALTLYRGNRATLESESLGKQVESKPIVAHETKWRNRALVLAVFIVIVLIAAFRAITAAAEQAASFLFFGAVGLLRKLMGLFVFDDAESTPPPKDPLTGDMLPQGEPSAFAQLMEKVLYWVGVLLLLAVTVGLLYVLGKYVKRWLKRFMGWYGERLEQAPQTGYVDEKQSLLDGREWALERARQWKRRIGDMFRKEPGWDELADNRERIREAYRRLLLGRIAGGYEHDVTRTPRETGEEMDRRTPLDQDETGVIRLYEDARYGGKDVTDEQAAKAKALFRSGGTGRK</sequence>
<dbReference type="AlphaFoldDB" id="A0A5C4TCT0"/>
<accession>A0A5C4TCT0</accession>
<proteinExistence type="predicted"/>
<gene>
    <name evidence="3" type="ORF">FE784_07870</name>
</gene>
<dbReference type="OrthoDB" id="2663086at2"/>
<evidence type="ECO:0000313" key="4">
    <source>
        <dbReference type="Proteomes" id="UP000307943"/>
    </source>
</evidence>
<comment type="caution">
    <text evidence="3">The sequence shown here is derived from an EMBL/GenBank/DDBJ whole genome shotgun (WGS) entry which is preliminary data.</text>
</comment>
<reference evidence="3 4" key="1">
    <citation type="submission" date="2019-05" db="EMBL/GenBank/DDBJ databases">
        <title>We sequenced the genome of Paenibacillus hemerocallicola KCTC 33185 for further insight into its adaptation and study the phylogeny of Paenibacillus.</title>
        <authorList>
            <person name="Narsing Rao M.P."/>
        </authorList>
    </citation>
    <scope>NUCLEOTIDE SEQUENCE [LARGE SCALE GENOMIC DNA]</scope>
    <source>
        <strain evidence="3 4">KCTC 33185</strain>
    </source>
</reference>
<keyword evidence="1" id="KW-1133">Transmembrane helix</keyword>